<keyword evidence="1" id="KW-0812">Transmembrane</keyword>
<proteinExistence type="predicted"/>
<organism evidence="2 3">
    <name type="scientific">Nitrosomonas halophila</name>
    <dbReference type="NCBI Taxonomy" id="44576"/>
    <lineage>
        <taxon>Bacteria</taxon>
        <taxon>Pseudomonadati</taxon>
        <taxon>Pseudomonadota</taxon>
        <taxon>Betaproteobacteria</taxon>
        <taxon>Nitrosomonadales</taxon>
        <taxon>Nitrosomonadaceae</taxon>
        <taxon>Nitrosomonas</taxon>
    </lineage>
</organism>
<feature type="transmembrane region" description="Helical" evidence="1">
    <location>
        <begin position="45"/>
        <end position="62"/>
    </location>
</feature>
<reference evidence="2 3" key="1">
    <citation type="submission" date="2016-10" db="EMBL/GenBank/DDBJ databases">
        <authorList>
            <person name="de Groot N.N."/>
        </authorList>
    </citation>
    <scope>NUCLEOTIDE SEQUENCE [LARGE SCALE GENOMIC DNA]</scope>
    <source>
        <strain evidence="2 3">Nm1</strain>
    </source>
</reference>
<evidence type="ECO:0000256" key="1">
    <source>
        <dbReference type="SAM" id="Phobius"/>
    </source>
</evidence>
<dbReference type="Proteomes" id="UP000198640">
    <property type="component" value="Unassembled WGS sequence"/>
</dbReference>
<accession>A0A1H3PRS7</accession>
<evidence type="ECO:0000313" key="2">
    <source>
        <dbReference type="EMBL" id="SDZ03708.1"/>
    </source>
</evidence>
<gene>
    <name evidence="2" type="ORF">SAMN05421881_11092</name>
</gene>
<evidence type="ECO:0000313" key="3">
    <source>
        <dbReference type="Proteomes" id="UP000198640"/>
    </source>
</evidence>
<name>A0A1H3PRS7_9PROT</name>
<sequence length="63" mass="6691">MDESGWISNLITFGSSVLAEMPSSGLIIVIAASNPLCLDCLLEKNVIVVAVYGLILARLVPFL</sequence>
<protein>
    <submittedName>
        <fullName evidence="2">Uncharacterized protein</fullName>
    </submittedName>
</protein>
<keyword evidence="1" id="KW-0472">Membrane</keyword>
<feature type="transmembrane region" description="Helical" evidence="1">
    <location>
        <begin position="6"/>
        <end position="33"/>
    </location>
</feature>
<dbReference type="AlphaFoldDB" id="A0A1H3PRS7"/>
<keyword evidence="1" id="KW-1133">Transmembrane helix</keyword>
<dbReference type="EMBL" id="FNOY01000109">
    <property type="protein sequence ID" value="SDZ03708.1"/>
    <property type="molecule type" value="Genomic_DNA"/>
</dbReference>
<keyword evidence="3" id="KW-1185">Reference proteome</keyword>